<accession>Q9HLD6</accession>
<evidence type="ECO:0000259" key="5">
    <source>
        <dbReference type="Pfam" id="PF00501"/>
    </source>
</evidence>
<keyword evidence="8" id="KW-1185">Reference proteome</keyword>
<dbReference type="PANTHER" id="PTHR43859">
    <property type="entry name" value="ACYL-ACTIVATING ENZYME"/>
    <property type="match status" value="1"/>
</dbReference>
<dbReference type="GO" id="GO:0016874">
    <property type="term" value="F:ligase activity"/>
    <property type="evidence" value="ECO:0007669"/>
    <property type="project" value="UniProtKB-KW"/>
</dbReference>
<dbReference type="RefSeq" id="WP_010900721.1">
    <property type="nucleotide sequence ID" value="NC_002578.1"/>
</dbReference>
<dbReference type="NCBIfam" id="NF004837">
    <property type="entry name" value="PRK06187.1"/>
    <property type="match status" value="1"/>
</dbReference>
<reference evidence="7 8" key="1">
    <citation type="journal article" date="2000" name="Nature">
        <title>The genome sequence of the thermoacidophilic scavenger Thermoplasma acidophilum.</title>
        <authorList>
            <person name="Ruepp A."/>
            <person name="Graml W."/>
            <person name="Santos-Martinez M.L."/>
            <person name="Koretke K.K."/>
            <person name="Volker C."/>
            <person name="Mewes H.W."/>
            <person name="Frishman D."/>
            <person name="Stocker S."/>
            <person name="Lupas A.N."/>
            <person name="Baumeister W."/>
        </authorList>
    </citation>
    <scope>NUCLEOTIDE SEQUENCE [LARGE SCALE GENOMIC DNA]</scope>
    <source>
        <strain evidence="8">ATCC 25905 / DSM 1728 / JCM 9062 / NBRC 15155 / AMRC-C165</strain>
    </source>
</reference>
<dbReference type="KEGG" id="tac:Ta0292"/>
<evidence type="ECO:0000313" key="7">
    <source>
        <dbReference type="EMBL" id="CAC11437.1"/>
    </source>
</evidence>
<dbReference type="GO" id="GO:0006631">
    <property type="term" value="P:fatty acid metabolic process"/>
    <property type="evidence" value="ECO:0007669"/>
    <property type="project" value="UniProtKB-KW"/>
</dbReference>
<dbReference type="Proteomes" id="UP000001024">
    <property type="component" value="Chromosome"/>
</dbReference>
<dbReference type="PaxDb" id="273075-Ta0292"/>
<dbReference type="AlphaFoldDB" id="Q9HLD6"/>
<gene>
    <name evidence="7" type="ordered locus">Ta0292</name>
</gene>
<dbReference type="SUPFAM" id="SSF56801">
    <property type="entry name" value="Acetyl-CoA synthetase-like"/>
    <property type="match status" value="1"/>
</dbReference>
<protein>
    <submittedName>
        <fullName evidence="7">4-coumarate-CoA ligase related protein</fullName>
    </submittedName>
</protein>
<dbReference type="InParanoid" id="Q9HLD6"/>
<organism evidence="7 8">
    <name type="scientific">Thermoplasma acidophilum (strain ATCC 25905 / DSM 1728 / JCM 9062 / NBRC 15155 / AMRC-C165)</name>
    <dbReference type="NCBI Taxonomy" id="273075"/>
    <lineage>
        <taxon>Archaea</taxon>
        <taxon>Methanobacteriati</taxon>
        <taxon>Thermoplasmatota</taxon>
        <taxon>Thermoplasmata</taxon>
        <taxon>Thermoplasmatales</taxon>
        <taxon>Thermoplasmataceae</taxon>
        <taxon>Thermoplasma</taxon>
    </lineage>
</organism>
<keyword evidence="3" id="KW-0276">Fatty acid metabolism</keyword>
<dbReference type="OrthoDB" id="35688at2157"/>
<dbReference type="EnsemblBacteria" id="CAC11437">
    <property type="protein sequence ID" value="CAC11437"/>
    <property type="gene ID" value="CAC11437"/>
</dbReference>
<dbReference type="InterPro" id="IPR025110">
    <property type="entry name" value="AMP-bd_C"/>
</dbReference>
<keyword evidence="2 7" id="KW-0436">Ligase</keyword>
<evidence type="ECO:0000256" key="4">
    <source>
        <dbReference type="ARBA" id="ARBA00023098"/>
    </source>
</evidence>
<evidence type="ECO:0000256" key="2">
    <source>
        <dbReference type="ARBA" id="ARBA00022598"/>
    </source>
</evidence>
<dbReference type="Pfam" id="PF00501">
    <property type="entry name" value="AMP-binding"/>
    <property type="match status" value="1"/>
</dbReference>
<evidence type="ECO:0000256" key="1">
    <source>
        <dbReference type="ARBA" id="ARBA00006432"/>
    </source>
</evidence>
<dbReference type="EMBL" id="AL445063">
    <property type="protein sequence ID" value="CAC11437.1"/>
    <property type="molecule type" value="Genomic_DNA"/>
</dbReference>
<proteinExistence type="inferred from homology"/>
<dbReference type="InterPro" id="IPR000873">
    <property type="entry name" value="AMP-dep_synth/lig_dom"/>
</dbReference>
<feature type="domain" description="AMP-dependent synthetase/ligase" evidence="5">
    <location>
        <begin position="18"/>
        <end position="391"/>
    </location>
</feature>
<dbReference type="HOGENOM" id="CLU_000022_59_5_2"/>
<dbReference type="InterPro" id="IPR042099">
    <property type="entry name" value="ANL_N_sf"/>
</dbReference>
<name>Q9HLD6_THEAC</name>
<dbReference type="STRING" id="273075.gene:9571509"/>
<sequence>MEYKYELTIDKLLQSGVSSNPDQIINYTGKREFTFKDFSKRVNTLAKALISIGVKKGDRVAVIDWDTYVYLEAYFAVPMVDAVLHTVNVRYPQDLIYYTMDHAEDKYVIVRDEFVPILSKNREAFYFIKGWIVYSETGQIPDSLSPKYVYDDLMKESYSDIELPQLSENDLATTFYTSGTTGIPKGVQFTHRQIVLHSISSGLALADDPINLTSRDVIMPLVPMFHVHAWGVPYMSIMSGRRYVLPGRYDFDHIIDLIDKYNVSVIAMVPSILYLIVTNPNVKKIAGRGIKAIVGGGALPEGLANAAEKLGITAISGYGLSETAPILTLATYNERVKAMPESEKKKFRLKTGIPIPLVQLRVVDDKMNDVPKDEKTIGEIVVRAPWLTSVYVKNKEGTEALWRGDWMHTGDLAVMDEYGYIRIVDREKDAVKSGGEFIPSLVLEDAISSCSGVVENAVVGRPDEKWGERPVAFYTGTAKPDEIRKHLIEMVNAGRIAKFWIPDDFINIKEFAKTSTGKIDKKVLREMIKK</sequence>
<evidence type="ECO:0000313" key="8">
    <source>
        <dbReference type="Proteomes" id="UP000001024"/>
    </source>
</evidence>
<dbReference type="Gene3D" id="3.30.300.30">
    <property type="match status" value="1"/>
</dbReference>
<evidence type="ECO:0000259" key="6">
    <source>
        <dbReference type="Pfam" id="PF13193"/>
    </source>
</evidence>
<dbReference type="InterPro" id="IPR045851">
    <property type="entry name" value="AMP-bd_C_sf"/>
</dbReference>
<dbReference type="Pfam" id="PF13193">
    <property type="entry name" value="AMP-binding_C"/>
    <property type="match status" value="1"/>
</dbReference>
<dbReference type="eggNOG" id="arCOG00856">
    <property type="taxonomic scope" value="Archaea"/>
</dbReference>
<feature type="domain" description="AMP-binding enzyme C-terminal" evidence="6">
    <location>
        <begin position="443"/>
        <end position="518"/>
    </location>
</feature>
<dbReference type="Gene3D" id="3.40.50.12780">
    <property type="entry name" value="N-terminal domain of ligase-like"/>
    <property type="match status" value="1"/>
</dbReference>
<evidence type="ECO:0000256" key="3">
    <source>
        <dbReference type="ARBA" id="ARBA00022832"/>
    </source>
</evidence>
<comment type="similarity">
    <text evidence="1">Belongs to the ATP-dependent AMP-binding enzyme family.</text>
</comment>
<dbReference type="PANTHER" id="PTHR43859:SF4">
    <property type="entry name" value="BUTANOATE--COA LIGASE AAE1-RELATED"/>
    <property type="match status" value="1"/>
</dbReference>
<keyword evidence="4" id="KW-0443">Lipid metabolism</keyword>